<dbReference type="InterPro" id="IPR025368">
    <property type="entry name" value="DUF4272"/>
</dbReference>
<dbReference type="PROSITE" id="PS51257">
    <property type="entry name" value="PROKAR_LIPOPROTEIN"/>
    <property type="match status" value="1"/>
</dbReference>
<gene>
    <name evidence="2" type="ORF">FHG12_03870</name>
</gene>
<reference evidence="2 3" key="1">
    <citation type="submission" date="2019-06" db="EMBL/GenBank/DDBJ databases">
        <authorList>
            <person name="Srinivasan S."/>
        </authorList>
    </citation>
    <scope>NUCLEOTIDE SEQUENCE [LARGE SCALE GENOMIC DNA]</scope>
    <source>
        <strain evidence="2 3">17J68-5</strain>
    </source>
</reference>
<keyword evidence="1" id="KW-0732">Signal</keyword>
<dbReference type="AlphaFoldDB" id="A0A5B7ZXQ6"/>
<sequence length="252" mass="28805">MLRISSLLLATGLFSCSSHSNAKASSEDKIPVENIVPTKDQKDRRIQSEAYCKAHGIPVYTNPNSLFVDSEAEASFRTKDEVVDRALALCYIGLKSEGLEQRYLAKMDADFHISSKLTPTEQGYARAKRPTEQQKTDAGWRYESLHVMLWALSFVDTLSYPDRMCNVASDVKIIHDLSENDFREKAKLRSKKEILDQADLILRLNWACTNARMKQKPNPGNLDQGVVFERHYSFNWLIKYMGQEWDDVTTDT</sequence>
<dbReference type="OrthoDB" id="4399984at2"/>
<dbReference type="Pfam" id="PF14094">
    <property type="entry name" value="DUF4272"/>
    <property type="match status" value="1"/>
</dbReference>
<dbReference type="RefSeq" id="WP_139514448.1">
    <property type="nucleotide sequence ID" value="NZ_CP040896.1"/>
</dbReference>
<dbReference type="KEGG" id="hyj:FHG12_03870"/>
<organism evidence="2 3">
    <name type="scientific">Hymenobacter jejuensis</name>
    <dbReference type="NCBI Taxonomy" id="2502781"/>
    <lineage>
        <taxon>Bacteria</taxon>
        <taxon>Pseudomonadati</taxon>
        <taxon>Bacteroidota</taxon>
        <taxon>Cytophagia</taxon>
        <taxon>Cytophagales</taxon>
        <taxon>Hymenobacteraceae</taxon>
        <taxon>Hymenobacter</taxon>
    </lineage>
</organism>
<keyword evidence="3" id="KW-1185">Reference proteome</keyword>
<evidence type="ECO:0000256" key="1">
    <source>
        <dbReference type="SAM" id="SignalP"/>
    </source>
</evidence>
<evidence type="ECO:0000313" key="3">
    <source>
        <dbReference type="Proteomes" id="UP000305398"/>
    </source>
</evidence>
<protein>
    <submittedName>
        <fullName evidence="2">DUF4272 domain-containing protein</fullName>
    </submittedName>
</protein>
<proteinExistence type="predicted"/>
<name>A0A5B7ZXQ6_9BACT</name>
<dbReference type="EMBL" id="CP040896">
    <property type="protein sequence ID" value="QDA59293.1"/>
    <property type="molecule type" value="Genomic_DNA"/>
</dbReference>
<feature type="signal peptide" evidence="1">
    <location>
        <begin position="1"/>
        <end position="22"/>
    </location>
</feature>
<evidence type="ECO:0000313" key="2">
    <source>
        <dbReference type="EMBL" id="QDA59293.1"/>
    </source>
</evidence>
<feature type="chain" id="PRO_5022879917" evidence="1">
    <location>
        <begin position="23"/>
        <end position="252"/>
    </location>
</feature>
<accession>A0A5B7ZXQ6</accession>
<dbReference type="Proteomes" id="UP000305398">
    <property type="component" value="Chromosome"/>
</dbReference>